<evidence type="ECO:0000256" key="11">
    <source>
        <dbReference type="SAM" id="Phobius"/>
    </source>
</evidence>
<evidence type="ECO:0000256" key="1">
    <source>
        <dbReference type="ARBA" id="ARBA00004141"/>
    </source>
</evidence>
<dbReference type="Pfam" id="PF00096">
    <property type="entry name" value="zf-C2H2"/>
    <property type="match status" value="2"/>
</dbReference>
<dbReference type="SMART" id="SM00355">
    <property type="entry name" value="ZnF_C2H2"/>
    <property type="match status" value="2"/>
</dbReference>
<dbReference type="Gene3D" id="3.30.160.60">
    <property type="entry name" value="Classic Zinc Finger"/>
    <property type="match status" value="1"/>
</dbReference>
<dbReference type="InterPro" id="IPR036236">
    <property type="entry name" value="Znf_C2H2_sf"/>
</dbReference>
<evidence type="ECO:0000256" key="4">
    <source>
        <dbReference type="ARBA" id="ARBA00022737"/>
    </source>
</evidence>
<feature type="compositionally biased region" description="Polar residues" evidence="10">
    <location>
        <begin position="325"/>
        <end position="334"/>
    </location>
</feature>
<accession>A0A8H7A5R8</accession>
<dbReference type="OrthoDB" id="2107885at2759"/>
<dbReference type="PROSITE" id="PS00028">
    <property type="entry name" value="ZINC_FINGER_C2H2_1"/>
    <property type="match status" value="1"/>
</dbReference>
<evidence type="ECO:0000256" key="8">
    <source>
        <dbReference type="ARBA" id="ARBA00023136"/>
    </source>
</evidence>
<dbReference type="RefSeq" id="XP_036636768.1">
    <property type="nucleotide sequence ID" value="XM_036770923.1"/>
</dbReference>
<keyword evidence="5 9" id="KW-0863">Zinc-finger</keyword>
<feature type="region of interest" description="Disordered" evidence="10">
    <location>
        <begin position="296"/>
        <end position="334"/>
    </location>
</feature>
<keyword evidence="14" id="KW-1185">Reference proteome</keyword>
<reference evidence="13" key="1">
    <citation type="submission" date="2019-07" db="EMBL/GenBank/DDBJ databases">
        <authorList>
            <person name="Palmer J.M."/>
        </authorList>
    </citation>
    <scope>NUCLEOTIDE SEQUENCE</scope>
    <source>
        <strain evidence="13">PC9</strain>
    </source>
</reference>
<dbReference type="InterPro" id="IPR013087">
    <property type="entry name" value="Znf_C2H2_type"/>
</dbReference>
<gene>
    <name evidence="13" type="ORF">PC9H_001273</name>
</gene>
<feature type="transmembrane region" description="Helical" evidence="11">
    <location>
        <begin position="91"/>
        <end position="117"/>
    </location>
</feature>
<feature type="transmembrane region" description="Helical" evidence="11">
    <location>
        <begin position="58"/>
        <end position="79"/>
    </location>
</feature>
<dbReference type="AlphaFoldDB" id="A0A8H7A5R8"/>
<dbReference type="VEuPathDB" id="FungiDB:PC9H_001273"/>
<keyword evidence="8 11" id="KW-0472">Membrane</keyword>
<protein>
    <recommendedName>
        <fullName evidence="12">C2H2-type domain-containing protein</fullName>
    </recommendedName>
</protein>
<dbReference type="Proteomes" id="UP000623687">
    <property type="component" value="Unassembled WGS sequence"/>
</dbReference>
<keyword evidence="3" id="KW-0479">Metal-binding</keyword>
<dbReference type="SUPFAM" id="SSF57667">
    <property type="entry name" value="beta-beta-alpha zinc fingers"/>
    <property type="match status" value="1"/>
</dbReference>
<dbReference type="EMBL" id="JACETU010000001">
    <property type="protein sequence ID" value="KAF7440924.1"/>
    <property type="molecule type" value="Genomic_DNA"/>
</dbReference>
<keyword evidence="6" id="KW-0862">Zinc</keyword>
<evidence type="ECO:0000313" key="14">
    <source>
        <dbReference type="Proteomes" id="UP000623687"/>
    </source>
</evidence>
<dbReference type="GeneID" id="59371114"/>
<dbReference type="InterPro" id="IPR059112">
    <property type="entry name" value="CysZ/EI24"/>
</dbReference>
<name>A0A8H7A5R8_PLEOS</name>
<comment type="caution">
    <text evidence="13">The sequence shown here is derived from an EMBL/GenBank/DDBJ whole genome shotgun (WGS) entry which is preliminary data.</text>
</comment>
<dbReference type="PANTHER" id="PTHR34292">
    <property type="entry name" value="OUTER SPORE WALL PROTEIN LDS1"/>
    <property type="match status" value="1"/>
</dbReference>
<evidence type="ECO:0000256" key="7">
    <source>
        <dbReference type="ARBA" id="ARBA00022989"/>
    </source>
</evidence>
<dbReference type="GO" id="GO:0008270">
    <property type="term" value="F:zinc ion binding"/>
    <property type="evidence" value="ECO:0007669"/>
    <property type="project" value="UniProtKB-KW"/>
</dbReference>
<dbReference type="PROSITE" id="PS50157">
    <property type="entry name" value="ZINC_FINGER_C2H2_2"/>
    <property type="match status" value="1"/>
</dbReference>
<keyword evidence="7 11" id="KW-1133">Transmembrane helix</keyword>
<evidence type="ECO:0000256" key="9">
    <source>
        <dbReference type="PROSITE-ProRule" id="PRU00042"/>
    </source>
</evidence>
<evidence type="ECO:0000259" key="12">
    <source>
        <dbReference type="PROSITE" id="PS50157"/>
    </source>
</evidence>
<organism evidence="13 14">
    <name type="scientific">Pleurotus ostreatus</name>
    <name type="common">Oyster mushroom</name>
    <name type="synonym">White-rot fungus</name>
    <dbReference type="NCBI Taxonomy" id="5322"/>
    <lineage>
        <taxon>Eukaryota</taxon>
        <taxon>Fungi</taxon>
        <taxon>Dikarya</taxon>
        <taxon>Basidiomycota</taxon>
        <taxon>Agaricomycotina</taxon>
        <taxon>Agaricomycetes</taxon>
        <taxon>Agaricomycetidae</taxon>
        <taxon>Agaricales</taxon>
        <taxon>Pleurotineae</taxon>
        <taxon>Pleurotaceae</taxon>
        <taxon>Pleurotus</taxon>
    </lineage>
</organism>
<proteinExistence type="predicted"/>
<feature type="transmembrane region" description="Helical" evidence="11">
    <location>
        <begin position="227"/>
        <end position="250"/>
    </location>
</feature>
<comment type="subcellular location">
    <subcellularLocation>
        <location evidence="1">Membrane</location>
        <topology evidence="1">Multi-pass membrane protein</topology>
    </subcellularLocation>
</comment>
<dbReference type="InterPro" id="IPR052786">
    <property type="entry name" value="Spore_wall_assembly"/>
</dbReference>
<keyword evidence="2 11" id="KW-0812">Transmembrane</keyword>
<evidence type="ECO:0000256" key="10">
    <source>
        <dbReference type="SAM" id="MobiDB-lite"/>
    </source>
</evidence>
<feature type="transmembrane region" description="Helical" evidence="11">
    <location>
        <begin position="170"/>
        <end position="193"/>
    </location>
</feature>
<dbReference type="Pfam" id="PF07264">
    <property type="entry name" value="EI24"/>
    <property type="match status" value="1"/>
</dbReference>
<sequence length="615" mass="66891">MSNEQSSISRTGGTILEEINHVSNAAKEAVLSGGWYYPLYGVVYFISHPSLYRSVAPLMLKSALASLGITIGMFTFTYLPQVAFCALFSGPLAFVAAFALVLSESSAIILFVAKAFLLGPAQDRLFDAVMVQQGHADVVQRGREVKSSNGVKTLGKSITRPLSRFSKAGIMRYIISLPLNALPFVGTALFLLYNGKKAGPGFHARYFQLKGWTASQKQQFIQREQNAYTAFGAVSLALGLIPFAGLAFGFTSTHGVSGTLPASNRYVMDNNMPSWSDGQLYYGDPSGWESSRTSMRYQKEATHAPPNDGPVPGPSAHNYGDEAPYNQTQPFVSPTPINYAASTSVQTYMPNSSGSTMNFSPPFNGNCDMSDEDLLLSAIAGQQTGYWSENEQQSSSSSFPPSSLPPYIEYLGYPSQDYFMGAVTEEETNSSPPYDSESPSHDLMPFYDTSGSQEPDYISPETAGSAYNSASTSRAVSQQQEIYSTVPLVPTSTITRFEPVGSVHDRPKKQCSKLHQCDICHKRFPRPSSLKVHMHVHTKSKRCGKRFTVASNAKRHLRTHGVLPTPSDDPSPYNVGFTAPVVLSHPHSMDSAAARPLQLYWVNKGDGDPDVPKGA</sequence>
<dbReference type="PANTHER" id="PTHR34292:SF2">
    <property type="entry name" value="OUTER SPORE WALL PROTEIN LDS1"/>
    <property type="match status" value="1"/>
</dbReference>
<keyword evidence="4" id="KW-0677">Repeat</keyword>
<feature type="domain" description="C2H2-type" evidence="12">
    <location>
        <begin position="515"/>
        <end position="542"/>
    </location>
</feature>
<evidence type="ECO:0000256" key="2">
    <source>
        <dbReference type="ARBA" id="ARBA00022692"/>
    </source>
</evidence>
<evidence type="ECO:0000256" key="5">
    <source>
        <dbReference type="ARBA" id="ARBA00022771"/>
    </source>
</evidence>
<dbReference type="FunFam" id="3.30.160.60:FF:000100">
    <property type="entry name" value="Zinc finger 45-like"/>
    <property type="match status" value="1"/>
</dbReference>
<evidence type="ECO:0000256" key="3">
    <source>
        <dbReference type="ARBA" id="ARBA00022723"/>
    </source>
</evidence>
<evidence type="ECO:0000313" key="13">
    <source>
        <dbReference type="EMBL" id="KAF7440924.1"/>
    </source>
</evidence>
<evidence type="ECO:0000256" key="6">
    <source>
        <dbReference type="ARBA" id="ARBA00022833"/>
    </source>
</evidence>